<dbReference type="EMBL" id="SLWM01000006">
    <property type="protein sequence ID" value="TCO22920.1"/>
    <property type="molecule type" value="Genomic_DNA"/>
</dbReference>
<reference evidence="1 2" key="1">
    <citation type="journal article" date="2015" name="Stand. Genomic Sci.">
        <title>Genomic Encyclopedia of Bacterial and Archaeal Type Strains, Phase III: the genomes of soil and plant-associated and newly described type strains.</title>
        <authorList>
            <person name="Whitman W.B."/>
            <person name="Woyke T."/>
            <person name="Klenk H.P."/>
            <person name="Zhou Y."/>
            <person name="Lilburn T.G."/>
            <person name="Beck B.J."/>
            <person name="De Vos P."/>
            <person name="Vandamme P."/>
            <person name="Eisen J.A."/>
            <person name="Garrity G."/>
            <person name="Hugenholtz P."/>
            <person name="Kyrpides N.C."/>
        </authorList>
    </citation>
    <scope>NUCLEOTIDE SEQUENCE [LARGE SCALE GENOMIC DNA]</scope>
    <source>
        <strain evidence="1 2">VKM Ac-2538</strain>
    </source>
</reference>
<comment type="caution">
    <text evidence="1">The sequence shown here is derived from an EMBL/GenBank/DDBJ whole genome shotgun (WGS) entry which is preliminary data.</text>
</comment>
<evidence type="ECO:0000313" key="2">
    <source>
        <dbReference type="Proteomes" id="UP000295818"/>
    </source>
</evidence>
<gene>
    <name evidence="1" type="ORF">EV644_106228</name>
</gene>
<dbReference type="Proteomes" id="UP000295818">
    <property type="component" value="Unassembled WGS sequence"/>
</dbReference>
<accession>A0ABY2BMI0</accession>
<keyword evidence="2" id="KW-1185">Reference proteome</keyword>
<evidence type="ECO:0000313" key="1">
    <source>
        <dbReference type="EMBL" id="TCO22920.1"/>
    </source>
</evidence>
<organism evidence="1 2">
    <name type="scientific">Kribbella orskensis</name>
    <dbReference type="NCBI Taxonomy" id="2512216"/>
    <lineage>
        <taxon>Bacteria</taxon>
        <taxon>Bacillati</taxon>
        <taxon>Actinomycetota</taxon>
        <taxon>Actinomycetes</taxon>
        <taxon>Propionibacteriales</taxon>
        <taxon>Kribbellaceae</taxon>
        <taxon>Kribbella</taxon>
    </lineage>
</organism>
<dbReference type="RefSeq" id="WP_132189619.1">
    <property type="nucleotide sequence ID" value="NZ_SLWM01000006.1"/>
</dbReference>
<sequence>MTMEDHPVLPPVRMMAPPGCAFIAVNRSATSRLMTVVFRSAWARLVETITFGVLRQTGAKARS</sequence>
<protein>
    <submittedName>
        <fullName evidence="1">Uncharacterized protein</fullName>
    </submittedName>
</protein>
<proteinExistence type="predicted"/>
<name>A0ABY2BMI0_9ACTN</name>